<evidence type="ECO:0000313" key="4">
    <source>
        <dbReference type="Proteomes" id="UP000266552"/>
    </source>
</evidence>
<reference evidence="3 4" key="1">
    <citation type="submission" date="2018-09" db="EMBL/GenBank/DDBJ databases">
        <title>Genome Sequence of Paenibacillus lautus Strain E7593-69, Azo Dye-Degrading Bacteria, Isolated from Commercial Tattoo Inks.</title>
        <authorList>
            <person name="Nho S.W."/>
            <person name="Kim S.-J."/>
            <person name="Kweon O."/>
            <person name="Cerniglia C.E."/>
        </authorList>
    </citation>
    <scope>NUCLEOTIDE SEQUENCE [LARGE SCALE GENOMIC DNA]</scope>
    <source>
        <strain evidence="3 4">E7593-69</strain>
    </source>
</reference>
<dbReference type="GO" id="GO:0004622">
    <property type="term" value="F:phosphatidylcholine lysophospholipase activity"/>
    <property type="evidence" value="ECO:0007669"/>
    <property type="project" value="TreeGrafter"/>
</dbReference>
<dbReference type="KEGG" id="plw:D5F53_24090"/>
<dbReference type="InterPro" id="IPR051532">
    <property type="entry name" value="Ester_Hydrolysis_Enzymes"/>
</dbReference>
<evidence type="ECO:0000313" key="3">
    <source>
        <dbReference type="EMBL" id="AYB46186.1"/>
    </source>
</evidence>
<evidence type="ECO:0008006" key="5">
    <source>
        <dbReference type="Google" id="ProtNLM"/>
    </source>
</evidence>
<gene>
    <name evidence="3" type="ORF">D5F53_24090</name>
</gene>
<proteinExistence type="predicted"/>
<protein>
    <recommendedName>
        <fullName evidence="5">SGNH hydrolase-type esterase domain-containing protein</fullName>
    </recommendedName>
</protein>
<dbReference type="SUPFAM" id="SSF52266">
    <property type="entry name" value="SGNH hydrolase"/>
    <property type="match status" value="1"/>
</dbReference>
<dbReference type="Proteomes" id="UP000266552">
    <property type="component" value="Chromosome"/>
</dbReference>
<dbReference type="EMBL" id="CP032412">
    <property type="protein sequence ID" value="AYB46186.1"/>
    <property type="molecule type" value="Genomic_DNA"/>
</dbReference>
<dbReference type="Gene3D" id="2.60.120.260">
    <property type="entry name" value="Galactose-binding domain-like"/>
    <property type="match status" value="1"/>
</dbReference>
<sequence length="378" mass="42181">MVQNNSPEPEKVSPFQLDQNMKIDHAGTDEWLWYSPLEEPFRVSGFAWFDTERIYRRLPAVPEVPVRPEVDTLANCTSGGQIRFRTDSRHVSVRVRLKAGSGMYHMPPTGECGVDAYIGGPGEWKHAGTARFQPGQAEYESSLFTVEDRKARSFLLNMPLYQGVEEIWIGMEPGAEVLAPEPYDSGARVVIYGTSITQGGCASRPGMSYTNILSRRLHLEFINLGFSGNGKGEPELAELAAQISEPACLVIDYEANCGGTEAYRQTLPRYIETYRKFHPEVPVILVSRIPHGAESFMPEFREGRLERKKFQMELIRELTEAGDHNLTFVDGSDWLGDDPGETTVDGVHPTDLGFKLMADRLEPVLRQVIGDRAAAARG</sequence>
<keyword evidence="4" id="KW-1185">Reference proteome</keyword>
<dbReference type="Pfam" id="PF14606">
    <property type="entry name" value="Lipase_GDSL_3"/>
    <property type="match status" value="1"/>
</dbReference>
<name>A0A385TR32_PAELA</name>
<evidence type="ECO:0000259" key="2">
    <source>
        <dbReference type="Pfam" id="PF14607"/>
    </source>
</evidence>
<organism evidence="3 4">
    <name type="scientific">Paenibacillus lautus</name>
    <name type="common">Bacillus lautus</name>
    <dbReference type="NCBI Taxonomy" id="1401"/>
    <lineage>
        <taxon>Bacteria</taxon>
        <taxon>Bacillati</taxon>
        <taxon>Bacillota</taxon>
        <taxon>Bacilli</taxon>
        <taxon>Bacillales</taxon>
        <taxon>Paenibacillaceae</taxon>
        <taxon>Paenibacillus</taxon>
    </lineage>
</organism>
<dbReference type="InterPro" id="IPR032740">
    <property type="entry name" value="GxDLY"/>
</dbReference>
<dbReference type="PANTHER" id="PTHR30383:SF5">
    <property type="entry name" value="SGNH HYDROLASE-TYPE ESTERASE DOMAIN-CONTAINING PROTEIN"/>
    <property type="match status" value="1"/>
</dbReference>
<dbReference type="PANTHER" id="PTHR30383">
    <property type="entry name" value="THIOESTERASE 1/PROTEASE 1/LYSOPHOSPHOLIPASE L1"/>
    <property type="match status" value="1"/>
</dbReference>
<accession>A0A385TR32</accession>
<dbReference type="Gene3D" id="3.40.50.1110">
    <property type="entry name" value="SGNH hydrolase"/>
    <property type="match status" value="1"/>
</dbReference>
<dbReference type="Pfam" id="PF14607">
    <property type="entry name" value="GxDLY"/>
    <property type="match status" value="1"/>
</dbReference>
<dbReference type="InterPro" id="IPR036514">
    <property type="entry name" value="SGNH_hydro_sf"/>
</dbReference>
<feature type="domain" description="SGNH hydrolase-type esterase" evidence="1">
    <location>
        <begin position="188"/>
        <end position="366"/>
    </location>
</feature>
<feature type="domain" description="SGNH hydrolase-type esterase N-terminal" evidence="2">
    <location>
        <begin position="33"/>
        <end position="176"/>
    </location>
</feature>
<evidence type="ECO:0000259" key="1">
    <source>
        <dbReference type="Pfam" id="PF14606"/>
    </source>
</evidence>
<dbReference type="InterPro" id="IPR013830">
    <property type="entry name" value="SGNH_hydro"/>
</dbReference>
<dbReference type="AlphaFoldDB" id="A0A385TR32"/>